<dbReference type="PANTHER" id="PTHR11668">
    <property type="entry name" value="SERINE/THREONINE PROTEIN PHOSPHATASE"/>
    <property type="match status" value="1"/>
</dbReference>
<dbReference type="CDD" id="cd00144">
    <property type="entry name" value="MPP_PPP_family"/>
    <property type="match status" value="1"/>
</dbReference>
<feature type="region of interest" description="Disordered" evidence="9">
    <location>
        <begin position="564"/>
        <end position="598"/>
    </location>
</feature>
<feature type="domain" description="Serine/threonine specific protein phosphatases" evidence="10">
    <location>
        <begin position="128"/>
        <end position="133"/>
    </location>
</feature>
<keyword evidence="5" id="KW-0464">Manganese</keyword>
<keyword evidence="3 8" id="KW-0378">Hydrolase</keyword>
<feature type="compositionally biased region" description="Polar residues" evidence="9">
    <location>
        <begin position="275"/>
        <end position="286"/>
    </location>
</feature>
<dbReference type="EC" id="3.1.3.16" evidence="8"/>
<dbReference type="PROSITE" id="PS00125">
    <property type="entry name" value="SER_THR_PHOSPHATASE"/>
    <property type="match status" value="1"/>
</dbReference>
<keyword evidence="4" id="KW-0904">Protein phosphatase</keyword>
<evidence type="ECO:0000256" key="3">
    <source>
        <dbReference type="ARBA" id="ARBA00022801"/>
    </source>
</evidence>
<protein>
    <recommendedName>
        <fullName evidence="8">Serine/threonine-protein phosphatase</fullName>
        <ecNumber evidence="8">3.1.3.16</ecNumber>
    </recommendedName>
</protein>
<evidence type="ECO:0000256" key="5">
    <source>
        <dbReference type="ARBA" id="ARBA00023211"/>
    </source>
</evidence>
<evidence type="ECO:0000256" key="7">
    <source>
        <dbReference type="ARBA" id="ARBA00048336"/>
    </source>
</evidence>
<dbReference type="EMBL" id="JAPFFF010000029">
    <property type="protein sequence ID" value="KAK8846247.1"/>
    <property type="molecule type" value="Genomic_DNA"/>
</dbReference>
<evidence type="ECO:0000256" key="6">
    <source>
        <dbReference type="ARBA" id="ARBA00047761"/>
    </source>
</evidence>
<sequence length="598" mass="65672">MESERIFREMLLEMNKCLQCDVMQVANGNLDIHLPKFPINNLLSLIFEVKKIFQNEPMVLDVSSPIVVIGDLHGHFLDLVRILQIYGLPIKKQILFLGDFVDRGEFSIETIVYIYLLKYHFPDNVKIIRGNHEFENICSSSGFLNEIKCFYADPELFYAFMESFSFFPIAAVIDNAILAVHGGIGPSLSTIDQIKELQRPLVDFGDELVDNLLWSDPASSINSLGINTLDSVNTKPDGSPKASESSSLPGILPPLDGSDFPVSPPLSKVPSPFSDANNVSSPTPNDGEQIEGFLPSKRGSGHLFGKNVLKAFLDANHLTKLIRGHECVQDGTLEAFDGLIITVFSASNYCGTVGNKAAALTIKDRNTFVVKRFPPIPYFHRADAMFPTSEPRKMTRPRASTLSRVTNSSRPPTNALASANEGIKVETIKSDGSVSSRTTAQAKPNPNQKNNKQNQNDTSSNAGANDSDQDPNKMKKRKPCSYSQLRMKAKSSRIAPAPVVTTNHAEPQHKPNPIQVSIVPNKNKKTLSPIFPHPPSNAIISPTSAVPSSVPFPKPLQQMRTGSGIIMKTNQVQKKLPIRESPPPKAMKKKAVLCPPMT</sequence>
<dbReference type="InterPro" id="IPR006186">
    <property type="entry name" value="Ser/Thr-sp_prot-phosphatase"/>
</dbReference>
<evidence type="ECO:0000313" key="12">
    <source>
        <dbReference type="EMBL" id="KAK8846247.1"/>
    </source>
</evidence>
<evidence type="ECO:0000256" key="8">
    <source>
        <dbReference type="RuleBase" id="RU004273"/>
    </source>
</evidence>
<dbReference type="SUPFAM" id="SSF56300">
    <property type="entry name" value="Metallo-dependent phosphatases"/>
    <property type="match status" value="1"/>
</dbReference>
<dbReference type="InterPro" id="IPR004843">
    <property type="entry name" value="Calcineurin-like_PHP"/>
</dbReference>
<feature type="compositionally biased region" description="Polar residues" evidence="9">
    <location>
        <begin position="457"/>
        <end position="466"/>
    </location>
</feature>
<comment type="catalytic activity">
    <reaction evidence="6">
        <text>O-phospho-L-seryl-[protein] + H2O = L-seryl-[protein] + phosphate</text>
        <dbReference type="Rhea" id="RHEA:20629"/>
        <dbReference type="Rhea" id="RHEA-COMP:9863"/>
        <dbReference type="Rhea" id="RHEA-COMP:11604"/>
        <dbReference type="ChEBI" id="CHEBI:15377"/>
        <dbReference type="ChEBI" id="CHEBI:29999"/>
        <dbReference type="ChEBI" id="CHEBI:43474"/>
        <dbReference type="ChEBI" id="CHEBI:83421"/>
        <dbReference type="EC" id="3.1.3.16"/>
    </reaction>
</comment>
<dbReference type="EMBL" id="JAPFFF010000198">
    <property type="protein sequence ID" value="KAK8835270.1"/>
    <property type="molecule type" value="Genomic_DNA"/>
</dbReference>
<feature type="region of interest" description="Disordered" evidence="9">
    <location>
        <begin position="389"/>
        <end position="497"/>
    </location>
</feature>
<dbReference type="Pfam" id="PF00149">
    <property type="entry name" value="Metallophos"/>
    <property type="match status" value="1"/>
</dbReference>
<evidence type="ECO:0000256" key="9">
    <source>
        <dbReference type="SAM" id="MobiDB-lite"/>
    </source>
</evidence>
<feature type="compositionally biased region" description="Polar residues" evidence="9">
    <location>
        <begin position="430"/>
        <end position="442"/>
    </location>
</feature>
<feature type="region of interest" description="Disordered" evidence="9">
    <location>
        <begin position="263"/>
        <end position="292"/>
    </location>
</feature>
<reference evidence="11 13" key="1">
    <citation type="submission" date="2024-04" db="EMBL/GenBank/DDBJ databases">
        <title>Tritrichomonas musculus Genome.</title>
        <authorList>
            <person name="Alves-Ferreira E."/>
            <person name="Grigg M."/>
            <person name="Lorenzi H."/>
            <person name="Galac M."/>
        </authorList>
    </citation>
    <scope>NUCLEOTIDE SEQUENCE [LARGE SCALE GENOMIC DNA]</scope>
    <source>
        <strain evidence="11 13">EAF2021</strain>
    </source>
</reference>
<dbReference type="InterPro" id="IPR029052">
    <property type="entry name" value="Metallo-depent_PP-like"/>
</dbReference>
<comment type="similarity">
    <text evidence="8">Belongs to the PPP phosphatase family.</text>
</comment>
<evidence type="ECO:0000313" key="11">
    <source>
        <dbReference type="EMBL" id="KAK8835270.1"/>
    </source>
</evidence>
<dbReference type="Proteomes" id="UP001470230">
    <property type="component" value="Unassembled WGS sequence"/>
</dbReference>
<feature type="compositionally biased region" description="Low complexity" evidence="9">
    <location>
        <begin position="265"/>
        <end position="274"/>
    </location>
</feature>
<dbReference type="PRINTS" id="PR00114">
    <property type="entry name" value="STPHPHTASE"/>
</dbReference>
<proteinExistence type="inferred from homology"/>
<comment type="caution">
    <text evidence="11">The sequence shown here is derived from an EMBL/GenBank/DDBJ whole genome shotgun (WGS) entry which is preliminary data.</text>
</comment>
<feature type="compositionally biased region" description="Polar residues" evidence="9">
    <location>
        <begin position="398"/>
        <end position="417"/>
    </location>
</feature>
<comment type="catalytic activity">
    <reaction evidence="7 8">
        <text>O-phospho-L-threonyl-[protein] + H2O = L-threonyl-[protein] + phosphate</text>
        <dbReference type="Rhea" id="RHEA:47004"/>
        <dbReference type="Rhea" id="RHEA-COMP:11060"/>
        <dbReference type="Rhea" id="RHEA-COMP:11605"/>
        <dbReference type="ChEBI" id="CHEBI:15377"/>
        <dbReference type="ChEBI" id="CHEBI:30013"/>
        <dbReference type="ChEBI" id="CHEBI:43474"/>
        <dbReference type="ChEBI" id="CHEBI:61977"/>
        <dbReference type="EC" id="3.1.3.16"/>
    </reaction>
</comment>
<evidence type="ECO:0000256" key="4">
    <source>
        <dbReference type="ARBA" id="ARBA00022912"/>
    </source>
</evidence>
<evidence type="ECO:0000259" key="10">
    <source>
        <dbReference type="PROSITE" id="PS00125"/>
    </source>
</evidence>
<accession>A0ABR2GMW5</accession>
<keyword evidence="13" id="KW-1185">Reference proteome</keyword>
<dbReference type="InterPro" id="IPR050341">
    <property type="entry name" value="PP1_catalytic_subunit"/>
</dbReference>
<comment type="cofactor">
    <cofactor evidence="1">
        <name>Mn(2+)</name>
        <dbReference type="ChEBI" id="CHEBI:29035"/>
    </cofactor>
</comment>
<dbReference type="PANTHER" id="PTHR11668:SF300">
    <property type="entry name" value="SERINE_THREONINE-PROTEIN PHOSPHATASE"/>
    <property type="match status" value="1"/>
</dbReference>
<evidence type="ECO:0000256" key="1">
    <source>
        <dbReference type="ARBA" id="ARBA00001936"/>
    </source>
</evidence>
<evidence type="ECO:0000256" key="2">
    <source>
        <dbReference type="ARBA" id="ARBA00022723"/>
    </source>
</evidence>
<dbReference type="SMART" id="SM00156">
    <property type="entry name" value="PP2Ac"/>
    <property type="match status" value="1"/>
</dbReference>
<name>A0ABR2GMW5_9EUKA</name>
<keyword evidence="2" id="KW-0479">Metal-binding</keyword>
<evidence type="ECO:0000313" key="13">
    <source>
        <dbReference type="Proteomes" id="UP001470230"/>
    </source>
</evidence>
<organism evidence="11 13">
    <name type="scientific">Tritrichomonas musculus</name>
    <dbReference type="NCBI Taxonomy" id="1915356"/>
    <lineage>
        <taxon>Eukaryota</taxon>
        <taxon>Metamonada</taxon>
        <taxon>Parabasalia</taxon>
        <taxon>Tritrichomonadida</taxon>
        <taxon>Tritrichomonadidae</taxon>
        <taxon>Tritrichomonas</taxon>
    </lineage>
</organism>
<dbReference type="Gene3D" id="3.60.21.10">
    <property type="match status" value="1"/>
</dbReference>
<gene>
    <name evidence="11" type="ORF">M9Y10_016241</name>
    <name evidence="12" type="ORF">M9Y10_020253</name>
</gene>
<feature type="compositionally biased region" description="Low complexity" evidence="9">
    <location>
        <begin position="443"/>
        <end position="456"/>
    </location>
</feature>